<evidence type="ECO:0000256" key="2">
    <source>
        <dbReference type="SAM" id="SignalP"/>
    </source>
</evidence>
<dbReference type="Proteomes" id="UP000694845">
    <property type="component" value="Unplaced"/>
</dbReference>
<dbReference type="AlphaFoldDB" id="A0A8B7XP18"/>
<feature type="chain" id="PRO_5034004109" evidence="2">
    <location>
        <begin position="21"/>
        <end position="208"/>
    </location>
</feature>
<gene>
    <name evidence="4" type="primary">LOC110974429</name>
</gene>
<proteinExistence type="predicted"/>
<reference evidence="4" key="1">
    <citation type="submission" date="2025-08" db="UniProtKB">
        <authorList>
            <consortium name="RefSeq"/>
        </authorList>
    </citation>
    <scope>IDENTIFICATION</scope>
</reference>
<evidence type="ECO:0000313" key="3">
    <source>
        <dbReference type="Proteomes" id="UP000694845"/>
    </source>
</evidence>
<dbReference type="InterPro" id="IPR040311">
    <property type="entry name" value="CCDC3"/>
</dbReference>
<dbReference type="OMA" id="KEGYPDG"/>
<accession>A0A8B7XP18</accession>
<keyword evidence="2" id="KW-0732">Signal</keyword>
<keyword evidence="1" id="KW-1133">Transmembrane helix</keyword>
<name>A0A8B7XP18_ACAPL</name>
<dbReference type="KEGG" id="aplc:110974429"/>
<dbReference type="GeneID" id="110974429"/>
<evidence type="ECO:0000256" key="1">
    <source>
        <dbReference type="SAM" id="Phobius"/>
    </source>
</evidence>
<dbReference type="OrthoDB" id="10114546at2759"/>
<organism evidence="3 4">
    <name type="scientific">Acanthaster planci</name>
    <name type="common">Crown-of-thorns starfish</name>
    <dbReference type="NCBI Taxonomy" id="133434"/>
    <lineage>
        <taxon>Eukaryota</taxon>
        <taxon>Metazoa</taxon>
        <taxon>Echinodermata</taxon>
        <taxon>Eleutherozoa</taxon>
        <taxon>Asterozoa</taxon>
        <taxon>Asteroidea</taxon>
        <taxon>Valvatacea</taxon>
        <taxon>Valvatida</taxon>
        <taxon>Acanthasteridae</taxon>
        <taxon>Acanthaster</taxon>
    </lineage>
</organism>
<keyword evidence="1" id="KW-0472">Membrane</keyword>
<keyword evidence="3" id="KW-1185">Reference proteome</keyword>
<sequence length="208" mass="23024">MMHFFEVLCIFLAVVSITYACSVSDDWKSESIENRARKPKWVVYGTVASDHMPMPGSNLQIDQHYWVVVKPLCWLRGNPQPEDSMQSNTTVFENITVSEDAPCVSSDLVKGKRYILFLGKGFGTNFSVYDVNVQPGALEDPSEETFEAVHRGIDAGLKEGYPDGKCLDGVDVPCFTGVPDPEVCNQGMSIGIGLWCLILAVMWAISVY</sequence>
<keyword evidence="1" id="KW-0812">Transmembrane</keyword>
<dbReference type="PANTHER" id="PTHR31663">
    <property type="entry name" value="COILED-COIL DOMAIN-CONTAINING PROTEIN 3"/>
    <property type="match status" value="1"/>
</dbReference>
<feature type="signal peptide" evidence="2">
    <location>
        <begin position="1"/>
        <end position="20"/>
    </location>
</feature>
<protein>
    <submittedName>
        <fullName evidence="4">Uncharacterized protein LOC110974429</fullName>
    </submittedName>
</protein>
<evidence type="ECO:0000313" key="4">
    <source>
        <dbReference type="RefSeq" id="XP_022081745.1"/>
    </source>
</evidence>
<dbReference type="PANTHER" id="PTHR31663:SF6">
    <property type="entry name" value="COILED-COIL DOMAIN-CONTAINING PROTEIN 3-LIKE"/>
    <property type="match status" value="1"/>
</dbReference>
<feature type="transmembrane region" description="Helical" evidence="1">
    <location>
        <begin position="188"/>
        <end position="207"/>
    </location>
</feature>
<dbReference type="RefSeq" id="XP_022081745.1">
    <property type="nucleotide sequence ID" value="XM_022226053.1"/>
</dbReference>